<keyword evidence="4 6" id="KW-1133">Transmembrane helix</keyword>
<feature type="transmembrane region" description="Helical" evidence="6">
    <location>
        <begin position="239"/>
        <end position="260"/>
    </location>
</feature>
<feature type="transmembrane region" description="Helical" evidence="6">
    <location>
        <begin position="299"/>
        <end position="317"/>
    </location>
</feature>
<dbReference type="KEGG" id="rjg:CCGE525_34860"/>
<feature type="transmembrane region" description="Helical" evidence="6">
    <location>
        <begin position="272"/>
        <end position="292"/>
    </location>
</feature>
<feature type="transmembrane region" description="Helical" evidence="6">
    <location>
        <begin position="100"/>
        <end position="124"/>
    </location>
</feature>
<geneLocation type="plasmid" evidence="9">
    <name>prccge525b</name>
</geneLocation>
<evidence type="ECO:0000256" key="4">
    <source>
        <dbReference type="ARBA" id="ARBA00022989"/>
    </source>
</evidence>
<name>A0A387G816_9HYPH</name>
<dbReference type="Proteomes" id="UP000282195">
    <property type="component" value="Plasmid pRCCGE525b"/>
</dbReference>
<dbReference type="AlphaFoldDB" id="A0A387G816"/>
<evidence type="ECO:0000256" key="6">
    <source>
        <dbReference type="SAM" id="Phobius"/>
    </source>
</evidence>
<dbReference type="OrthoDB" id="7029536at2"/>
<comment type="subcellular location">
    <subcellularLocation>
        <location evidence="1">Cell membrane</location>
        <topology evidence="1">Multi-pass membrane protein</topology>
    </subcellularLocation>
</comment>
<reference evidence="8 9" key="1">
    <citation type="submission" date="2018-10" db="EMBL/GenBank/DDBJ databases">
        <title>Rhizobium etli, R. leguminosarum and a new Rhizobium genospecies from Phaseolus dumosus.</title>
        <authorList>
            <person name="Ramirez-Puebla S.T."/>
            <person name="Rogel-Hernandez M.A."/>
            <person name="Guerrero G."/>
            <person name="Ormeno-Orrillo E."/>
            <person name="Martinez-Romero J.C."/>
            <person name="Negrete-Yankelevich S."/>
            <person name="Martinez-Romero E."/>
        </authorList>
    </citation>
    <scope>NUCLEOTIDE SEQUENCE [LARGE SCALE GENOMIC DNA]</scope>
    <source>
        <strain evidence="8 9">CCGE525</strain>
        <plasmid evidence="9">prccge525b</plasmid>
    </source>
</reference>
<protein>
    <submittedName>
        <fullName evidence="8">MFS transporter</fullName>
    </submittedName>
</protein>
<dbReference type="PANTHER" id="PTHR43124">
    <property type="entry name" value="PURINE EFFLUX PUMP PBUE"/>
    <property type="match status" value="1"/>
</dbReference>
<feature type="transmembrane region" description="Helical" evidence="6">
    <location>
        <begin position="35"/>
        <end position="56"/>
    </location>
</feature>
<evidence type="ECO:0000313" key="9">
    <source>
        <dbReference type="Proteomes" id="UP000282195"/>
    </source>
</evidence>
<dbReference type="GO" id="GO:0022857">
    <property type="term" value="F:transmembrane transporter activity"/>
    <property type="evidence" value="ECO:0007669"/>
    <property type="project" value="InterPro"/>
</dbReference>
<gene>
    <name evidence="8" type="ORF">CCGE525_34860</name>
</gene>
<feature type="domain" description="Major facilitator superfamily (MFS) profile" evidence="7">
    <location>
        <begin position="34"/>
        <end position="409"/>
    </location>
</feature>
<feature type="transmembrane region" description="Helical" evidence="6">
    <location>
        <begin position="358"/>
        <end position="381"/>
    </location>
</feature>
<dbReference type="InterPro" id="IPR005829">
    <property type="entry name" value="Sugar_transporter_CS"/>
</dbReference>
<dbReference type="PROSITE" id="PS00216">
    <property type="entry name" value="SUGAR_TRANSPORT_1"/>
    <property type="match status" value="1"/>
</dbReference>
<evidence type="ECO:0000256" key="3">
    <source>
        <dbReference type="ARBA" id="ARBA00022692"/>
    </source>
</evidence>
<dbReference type="RefSeq" id="WP_120708898.1">
    <property type="nucleotide sequence ID" value="NZ_CP032696.1"/>
</dbReference>
<keyword evidence="9" id="KW-1185">Reference proteome</keyword>
<evidence type="ECO:0000256" key="5">
    <source>
        <dbReference type="ARBA" id="ARBA00023136"/>
    </source>
</evidence>
<sequence>MRIREFLRAWVRASGKGGCASANQSSTVGGVDSRILILTIAVFITGLAENVFIGILPDVARGLGVTESEASVVISVFSVTYAIFAPIAALISYQFDAKPTLVIAIAIFASSNAPVVIGGSGLLLISASRIVTATACAQISICAVACAVRIVSERYRARAIAAVYLGISSSLFLGVPLGVWITHLIGWRAVGLAMIGLSIVALSLVLFRLPNIGPRSKGLLFGRLYLAHFRDRRQMMAQCVSILFIAGHFTLFSYLTSYAASKGFSGPGWEASLYAVFGSSGVAGGMLAGIFSDLAGRRLALVASPAIYLVTTLLLCVSESSIFFFASLSLWGCASWSISPIVQSYIADLARSPNDIVIGANVTAMHIGVAGGAAVGGGLLASYDVSVLPMGAAGLAAMALATAILPVRNSHS</sequence>
<dbReference type="Gene3D" id="1.20.1250.20">
    <property type="entry name" value="MFS general substrate transporter like domains"/>
    <property type="match status" value="1"/>
</dbReference>
<proteinExistence type="predicted"/>
<feature type="transmembrane region" description="Helical" evidence="6">
    <location>
        <begin position="159"/>
        <end position="181"/>
    </location>
</feature>
<keyword evidence="2" id="KW-1003">Cell membrane</keyword>
<dbReference type="GO" id="GO:0005886">
    <property type="term" value="C:plasma membrane"/>
    <property type="evidence" value="ECO:0007669"/>
    <property type="project" value="UniProtKB-SubCell"/>
</dbReference>
<feature type="transmembrane region" description="Helical" evidence="6">
    <location>
        <begin position="387"/>
        <end position="407"/>
    </location>
</feature>
<dbReference type="Pfam" id="PF07690">
    <property type="entry name" value="MFS_1"/>
    <property type="match status" value="1"/>
</dbReference>
<dbReference type="InterPro" id="IPR020846">
    <property type="entry name" value="MFS_dom"/>
</dbReference>
<dbReference type="EMBL" id="CP032696">
    <property type="protein sequence ID" value="AYG64002.1"/>
    <property type="molecule type" value="Genomic_DNA"/>
</dbReference>
<accession>A0A387G816</accession>
<keyword evidence="3 6" id="KW-0812">Transmembrane</keyword>
<dbReference type="InterPro" id="IPR011701">
    <property type="entry name" value="MFS"/>
</dbReference>
<dbReference type="PROSITE" id="PS50850">
    <property type="entry name" value="MFS"/>
    <property type="match status" value="1"/>
</dbReference>
<dbReference type="SUPFAM" id="SSF103473">
    <property type="entry name" value="MFS general substrate transporter"/>
    <property type="match status" value="1"/>
</dbReference>
<keyword evidence="8" id="KW-0614">Plasmid</keyword>
<organism evidence="8 9">
    <name type="scientific">Rhizobium jaguaris</name>
    <dbReference type="NCBI Taxonomy" id="1312183"/>
    <lineage>
        <taxon>Bacteria</taxon>
        <taxon>Pseudomonadati</taxon>
        <taxon>Pseudomonadota</taxon>
        <taxon>Alphaproteobacteria</taxon>
        <taxon>Hyphomicrobiales</taxon>
        <taxon>Rhizobiaceae</taxon>
        <taxon>Rhizobium/Agrobacterium group</taxon>
        <taxon>Rhizobium</taxon>
    </lineage>
</organism>
<feature type="transmembrane region" description="Helical" evidence="6">
    <location>
        <begin position="130"/>
        <end position="152"/>
    </location>
</feature>
<evidence type="ECO:0000256" key="1">
    <source>
        <dbReference type="ARBA" id="ARBA00004651"/>
    </source>
</evidence>
<feature type="transmembrane region" description="Helical" evidence="6">
    <location>
        <begin position="72"/>
        <end position="93"/>
    </location>
</feature>
<evidence type="ECO:0000259" key="7">
    <source>
        <dbReference type="PROSITE" id="PS50850"/>
    </source>
</evidence>
<feature type="transmembrane region" description="Helical" evidence="6">
    <location>
        <begin position="187"/>
        <end position="207"/>
    </location>
</feature>
<evidence type="ECO:0000313" key="8">
    <source>
        <dbReference type="EMBL" id="AYG64002.1"/>
    </source>
</evidence>
<dbReference type="InterPro" id="IPR036259">
    <property type="entry name" value="MFS_trans_sf"/>
</dbReference>
<evidence type="ECO:0000256" key="2">
    <source>
        <dbReference type="ARBA" id="ARBA00022475"/>
    </source>
</evidence>
<dbReference type="PANTHER" id="PTHR43124:SF10">
    <property type="entry name" value="PURINE EFFLUX PUMP PBUE"/>
    <property type="match status" value="1"/>
</dbReference>
<dbReference type="CDD" id="cd17324">
    <property type="entry name" value="MFS_NepI_like"/>
    <property type="match status" value="1"/>
</dbReference>
<dbReference type="InterPro" id="IPR050189">
    <property type="entry name" value="MFS_Efflux_Transporters"/>
</dbReference>
<keyword evidence="5 6" id="KW-0472">Membrane</keyword>